<feature type="non-terminal residue" evidence="3">
    <location>
        <position position="328"/>
    </location>
</feature>
<gene>
    <name evidence="3" type="primary">LOC108630107</name>
</gene>
<feature type="domain" description="Reverse transcriptase" evidence="1">
    <location>
        <begin position="228"/>
        <end position="302"/>
    </location>
</feature>
<dbReference type="Proteomes" id="UP000694925">
    <property type="component" value="Unplaced"/>
</dbReference>
<evidence type="ECO:0000259" key="1">
    <source>
        <dbReference type="Pfam" id="PF00078"/>
    </source>
</evidence>
<name>A0AAJ7JAB2_9HYME</name>
<dbReference type="KEGG" id="ccal:108630107"/>
<dbReference type="PANTHER" id="PTHR33064">
    <property type="entry name" value="POL PROTEIN"/>
    <property type="match status" value="1"/>
</dbReference>
<dbReference type="InterPro" id="IPR043502">
    <property type="entry name" value="DNA/RNA_pol_sf"/>
</dbReference>
<proteinExistence type="predicted"/>
<dbReference type="GeneID" id="108630107"/>
<dbReference type="RefSeq" id="XP_017888659.1">
    <property type="nucleotide sequence ID" value="XM_018033170.1"/>
</dbReference>
<dbReference type="Pfam" id="PF00078">
    <property type="entry name" value="RVT_1"/>
    <property type="match status" value="1"/>
</dbReference>
<organism evidence="2 3">
    <name type="scientific">Ceratina calcarata</name>
    <dbReference type="NCBI Taxonomy" id="156304"/>
    <lineage>
        <taxon>Eukaryota</taxon>
        <taxon>Metazoa</taxon>
        <taxon>Ecdysozoa</taxon>
        <taxon>Arthropoda</taxon>
        <taxon>Hexapoda</taxon>
        <taxon>Insecta</taxon>
        <taxon>Pterygota</taxon>
        <taxon>Neoptera</taxon>
        <taxon>Endopterygota</taxon>
        <taxon>Hymenoptera</taxon>
        <taxon>Apocrita</taxon>
        <taxon>Aculeata</taxon>
        <taxon>Apoidea</taxon>
        <taxon>Anthophila</taxon>
        <taxon>Apidae</taxon>
        <taxon>Ceratina</taxon>
        <taxon>Zadontomerus</taxon>
    </lineage>
</organism>
<dbReference type="InterPro" id="IPR000477">
    <property type="entry name" value="RT_dom"/>
</dbReference>
<dbReference type="Gene3D" id="3.10.10.10">
    <property type="entry name" value="HIV Type 1 Reverse Transcriptase, subunit A, domain 1"/>
    <property type="match status" value="1"/>
</dbReference>
<dbReference type="GO" id="GO:0071897">
    <property type="term" value="P:DNA biosynthetic process"/>
    <property type="evidence" value="ECO:0007669"/>
    <property type="project" value="UniProtKB-ARBA"/>
</dbReference>
<dbReference type="AlphaFoldDB" id="A0AAJ7JAB2"/>
<reference evidence="3" key="1">
    <citation type="submission" date="2025-08" db="UniProtKB">
        <authorList>
            <consortium name="RefSeq"/>
        </authorList>
    </citation>
    <scope>IDENTIFICATION</scope>
    <source>
        <tissue evidence="3">Whole body</tissue>
    </source>
</reference>
<sequence>MGISYLEGTFESLTGYGNGTVTPVGMLTTSLTIDGVTAKVKIHVISQKYQPIPLIVGHPYTEQDHVEIVSRVNELLIRRVDDSKADEPQKTILWVKEADVSLEGGIREDGQLIPRCVVKADDQGMSMVPVLNISGGELVIDERTILTRGEAVMSNARTVIDIINDFKDLIAKNICQIGCIDRAEMSVTLIDDNPVCYRPYRVSKEEQQQQREIIQGLIDANIIEENESPFSSSRLINTVLGKLRGVMAMAYIDDIIIPSETVADGLSKLQEVFKELISANLTLKLEKCYFLQRKIEYLGFEITAEGIAPGKRKLIRVKEYPMPFDVKK</sequence>
<protein>
    <submittedName>
        <fullName evidence="3">Uncharacterized protein LOC108630107</fullName>
    </submittedName>
</protein>
<evidence type="ECO:0000313" key="2">
    <source>
        <dbReference type="Proteomes" id="UP000694925"/>
    </source>
</evidence>
<dbReference type="SUPFAM" id="SSF56672">
    <property type="entry name" value="DNA/RNA polymerases"/>
    <property type="match status" value="1"/>
</dbReference>
<keyword evidence="2" id="KW-1185">Reference proteome</keyword>
<evidence type="ECO:0000313" key="3">
    <source>
        <dbReference type="RefSeq" id="XP_017888659.1"/>
    </source>
</evidence>
<dbReference type="InterPro" id="IPR043128">
    <property type="entry name" value="Rev_trsase/Diguanyl_cyclase"/>
</dbReference>
<accession>A0AAJ7JAB2</accession>
<dbReference type="InterPro" id="IPR051320">
    <property type="entry name" value="Viral_Replic_Matur_Polypro"/>
</dbReference>
<dbReference type="Gene3D" id="3.30.70.270">
    <property type="match status" value="1"/>
</dbReference>
<dbReference type="PANTHER" id="PTHR33064:SF37">
    <property type="entry name" value="RIBONUCLEASE H"/>
    <property type="match status" value="1"/>
</dbReference>